<name>A0A7W9L3N8_9HYPH</name>
<dbReference type="RefSeq" id="WP_183858185.1">
    <property type="nucleotide sequence ID" value="NZ_JACHOO010000010.1"/>
</dbReference>
<evidence type="ECO:0000256" key="1">
    <source>
        <dbReference type="SAM" id="Phobius"/>
    </source>
</evidence>
<organism evidence="2 3">
    <name type="scientific">Prosthecomicrobium pneumaticum</name>
    <dbReference type="NCBI Taxonomy" id="81895"/>
    <lineage>
        <taxon>Bacteria</taxon>
        <taxon>Pseudomonadati</taxon>
        <taxon>Pseudomonadota</taxon>
        <taxon>Alphaproteobacteria</taxon>
        <taxon>Hyphomicrobiales</taxon>
        <taxon>Kaistiaceae</taxon>
        <taxon>Prosthecomicrobium</taxon>
    </lineage>
</organism>
<feature type="transmembrane region" description="Helical" evidence="1">
    <location>
        <begin position="61"/>
        <end position="80"/>
    </location>
</feature>
<sequence length="142" mass="15842">MIDSEVNRLPSEPDNPYEEARGTYLRLLALVLIVFGLRHWVYIVGVYPDSGWNLETMSADWRFATVVLGVGTLIAAVGLWMRVVWGLVVWAGVALFELAIHTAFAEYYGFSLFTVGFHVVTVAAYAFLAVMAHRRATQAMIS</sequence>
<dbReference type="InterPro" id="IPR046161">
    <property type="entry name" value="DUF6163"/>
</dbReference>
<accession>A0A7W9L3N8</accession>
<keyword evidence="1" id="KW-0812">Transmembrane</keyword>
<dbReference type="Pfam" id="PF19660">
    <property type="entry name" value="DUF6163"/>
    <property type="match status" value="1"/>
</dbReference>
<dbReference type="AlphaFoldDB" id="A0A7W9L3N8"/>
<feature type="transmembrane region" description="Helical" evidence="1">
    <location>
        <begin position="87"/>
        <end position="104"/>
    </location>
</feature>
<comment type="caution">
    <text evidence="2">The sequence shown here is derived from an EMBL/GenBank/DDBJ whole genome shotgun (WGS) entry which is preliminary data.</text>
</comment>
<reference evidence="2 3" key="1">
    <citation type="submission" date="2020-08" db="EMBL/GenBank/DDBJ databases">
        <title>Genomic Encyclopedia of Type Strains, Phase IV (KMG-IV): sequencing the most valuable type-strain genomes for metagenomic binning, comparative biology and taxonomic classification.</title>
        <authorList>
            <person name="Goeker M."/>
        </authorList>
    </citation>
    <scope>NUCLEOTIDE SEQUENCE [LARGE SCALE GENOMIC DNA]</scope>
    <source>
        <strain evidence="2 3">DSM 16268</strain>
    </source>
</reference>
<evidence type="ECO:0000313" key="3">
    <source>
        <dbReference type="Proteomes" id="UP000523821"/>
    </source>
</evidence>
<proteinExistence type="predicted"/>
<protein>
    <submittedName>
        <fullName evidence="2">Putative membrane protein</fullName>
    </submittedName>
</protein>
<keyword evidence="1" id="KW-1133">Transmembrane helix</keyword>
<keyword evidence="3" id="KW-1185">Reference proteome</keyword>
<dbReference type="Proteomes" id="UP000523821">
    <property type="component" value="Unassembled WGS sequence"/>
</dbReference>
<gene>
    <name evidence="2" type="ORF">GGQ63_003838</name>
</gene>
<dbReference type="EMBL" id="JACHOO010000010">
    <property type="protein sequence ID" value="MBB5754746.1"/>
    <property type="molecule type" value="Genomic_DNA"/>
</dbReference>
<evidence type="ECO:0000313" key="2">
    <source>
        <dbReference type="EMBL" id="MBB5754746.1"/>
    </source>
</evidence>
<keyword evidence="1" id="KW-0472">Membrane</keyword>
<feature type="transmembrane region" description="Helical" evidence="1">
    <location>
        <begin position="110"/>
        <end position="132"/>
    </location>
</feature>
<feature type="transmembrane region" description="Helical" evidence="1">
    <location>
        <begin position="24"/>
        <end position="41"/>
    </location>
</feature>